<dbReference type="STRING" id="453.Lfee_1348"/>
<reference evidence="3 5" key="1">
    <citation type="submission" date="2015-11" db="EMBL/GenBank/DDBJ databases">
        <title>Genomic analysis of 38 Legionella species identifies large and diverse effector repertoires.</title>
        <authorList>
            <person name="Burstein D."/>
            <person name="Amaro F."/>
            <person name="Zusman T."/>
            <person name="Lifshitz Z."/>
            <person name="Cohen O."/>
            <person name="Gilbert J.A."/>
            <person name="Pupko T."/>
            <person name="Shuman H.A."/>
            <person name="Segal G."/>
        </authorList>
    </citation>
    <scope>NUCLEOTIDE SEQUENCE [LARGE SCALE GENOMIC DNA]</scope>
    <source>
        <strain evidence="3 5">WO-44C</strain>
    </source>
</reference>
<sequence length="547" mass="61821">MAFSPKERAVLLRFIHLNNLQVKSSTGWTNYSKFRRNKNALVLDVNDTASLSAVLKFITALNKKKDPAQRILVRPAAGGRGKKYSESYSVHGVEDADIVIRLVGKEFTEIKAVDREHQVVTIGASMQVGEINEQLYERYNLTLPTSSLNPYISFIGLAANSGIGTGKDQPGVSGLIKSMTLCLPNGEIVTIDASHPDFETICSGHQGLFGFVLSAEIQCTEAKKLECSREVMSVAQLIEEIKDGLLERDPYTSVYLMPTYQPDELTNRTFKNVCVYRWRPVEKTDLDRNARTPLTHVKQEMETRIFDSLHVSEFLCRYPSWIPFFAQYVVLPLVIGSTGETSVSRWYDSVHHQTGYPRNVEDTGLLFEVSADHHEIVVALEKVFTTLQEYNKKGYYPIVSGMYLRYLQGTNGGVSITRHQAGKHVCSLDMVSDINIPGHEAFQKEITAFFLEVLKARAHLGKFLPSDYQLDCADYTDALIRWFKKNNLNLEESMLLTAHYCKLLQLPEMMPVQPEFSMTQATFFQPARNFVELKGRFDDGARYTAAM</sequence>
<evidence type="ECO:0000313" key="6">
    <source>
        <dbReference type="Proteomes" id="UP000251942"/>
    </source>
</evidence>
<proteinExistence type="predicted"/>
<dbReference type="AlphaFoldDB" id="A0A0W0TWP1"/>
<dbReference type="EMBL" id="LNYB01000049">
    <property type="protein sequence ID" value="KTC99787.1"/>
    <property type="molecule type" value="Genomic_DNA"/>
</dbReference>
<evidence type="ECO:0000313" key="5">
    <source>
        <dbReference type="Proteomes" id="UP000054698"/>
    </source>
</evidence>
<keyword evidence="1" id="KW-0274">FAD</keyword>
<name>A0A0W0TWP1_9GAMM</name>
<dbReference type="PANTHER" id="PTHR43762">
    <property type="entry name" value="L-GULONOLACTONE OXIDASE"/>
    <property type="match status" value="1"/>
</dbReference>
<keyword evidence="1" id="KW-0285">Flavoprotein</keyword>
<feature type="domain" description="FAD-binding PCMH-type" evidence="2">
    <location>
        <begin position="34"/>
        <end position="222"/>
    </location>
</feature>
<dbReference type="EMBL" id="UASS01000010">
    <property type="protein sequence ID" value="SPX60510.1"/>
    <property type="molecule type" value="Genomic_DNA"/>
</dbReference>
<dbReference type="InterPro" id="IPR036318">
    <property type="entry name" value="FAD-bd_PCMH-like_sf"/>
</dbReference>
<dbReference type="InterPro" id="IPR006094">
    <property type="entry name" value="Oxid_FAD_bind_N"/>
</dbReference>
<reference evidence="4 6" key="2">
    <citation type="submission" date="2018-06" db="EMBL/GenBank/DDBJ databases">
        <authorList>
            <consortium name="Pathogen Informatics"/>
            <person name="Doyle S."/>
        </authorList>
    </citation>
    <scope>NUCLEOTIDE SEQUENCE [LARGE SCALE GENOMIC DNA]</scope>
    <source>
        <strain evidence="4 6">NCTC12022</strain>
    </source>
</reference>
<dbReference type="GO" id="GO:0071949">
    <property type="term" value="F:FAD binding"/>
    <property type="evidence" value="ECO:0007669"/>
    <property type="project" value="InterPro"/>
</dbReference>
<organism evidence="3 5">
    <name type="scientific">Legionella feeleii</name>
    <dbReference type="NCBI Taxonomy" id="453"/>
    <lineage>
        <taxon>Bacteria</taxon>
        <taxon>Pseudomonadati</taxon>
        <taxon>Pseudomonadota</taxon>
        <taxon>Gammaproteobacteria</taxon>
        <taxon>Legionellales</taxon>
        <taxon>Legionellaceae</taxon>
        <taxon>Legionella</taxon>
    </lineage>
</organism>
<dbReference type="GO" id="GO:0016899">
    <property type="term" value="F:oxidoreductase activity, acting on the CH-OH group of donors, oxygen as acceptor"/>
    <property type="evidence" value="ECO:0007669"/>
    <property type="project" value="InterPro"/>
</dbReference>
<dbReference type="SUPFAM" id="SSF56176">
    <property type="entry name" value="FAD-binding/transporter-associated domain-like"/>
    <property type="match status" value="1"/>
</dbReference>
<gene>
    <name evidence="3" type="ORF">Lfee_1348</name>
    <name evidence="4" type="ORF">NCTC12022_01241</name>
</gene>
<dbReference type="InterPro" id="IPR016169">
    <property type="entry name" value="FAD-bd_PCMH_sub2"/>
</dbReference>
<dbReference type="PATRIC" id="fig|453.4.peg.1462"/>
<accession>A0A0W0TWP1</accession>
<dbReference type="PANTHER" id="PTHR43762:SF1">
    <property type="entry name" value="D-ARABINONO-1,4-LACTONE OXIDASE"/>
    <property type="match status" value="1"/>
</dbReference>
<dbReference type="RefSeq" id="WP_058445170.1">
    <property type="nucleotide sequence ID" value="NZ_CAAAHT010000022.1"/>
</dbReference>
<dbReference type="InterPro" id="IPR016166">
    <property type="entry name" value="FAD-bd_PCMH"/>
</dbReference>
<dbReference type="Proteomes" id="UP000251942">
    <property type="component" value="Unassembled WGS sequence"/>
</dbReference>
<evidence type="ECO:0000259" key="2">
    <source>
        <dbReference type="PROSITE" id="PS51387"/>
    </source>
</evidence>
<dbReference type="Pfam" id="PF01565">
    <property type="entry name" value="FAD_binding_4"/>
    <property type="match status" value="1"/>
</dbReference>
<dbReference type="Gene3D" id="3.30.465.10">
    <property type="match status" value="1"/>
</dbReference>
<dbReference type="InterPro" id="IPR010031">
    <property type="entry name" value="FAD_lactone_oxidase-like"/>
</dbReference>
<evidence type="ECO:0000313" key="3">
    <source>
        <dbReference type="EMBL" id="KTC99787.1"/>
    </source>
</evidence>
<dbReference type="PROSITE" id="PS51387">
    <property type="entry name" value="FAD_PCMH"/>
    <property type="match status" value="1"/>
</dbReference>
<keyword evidence="5" id="KW-1185">Reference proteome</keyword>
<protein>
    <submittedName>
        <fullName evidence="3">L-gulono-gamma-lactone oxidase</fullName>
    </submittedName>
</protein>
<dbReference type="Proteomes" id="UP000054698">
    <property type="component" value="Unassembled WGS sequence"/>
</dbReference>
<evidence type="ECO:0000313" key="4">
    <source>
        <dbReference type="EMBL" id="SPX60510.1"/>
    </source>
</evidence>
<evidence type="ECO:0000256" key="1">
    <source>
        <dbReference type="ARBA" id="ARBA00022827"/>
    </source>
</evidence>